<evidence type="ECO:0000256" key="2">
    <source>
        <dbReference type="ARBA" id="ARBA00023002"/>
    </source>
</evidence>
<dbReference type="FunFam" id="3.40.50.720:FF:000084">
    <property type="entry name" value="Short-chain dehydrogenase reductase"/>
    <property type="match status" value="1"/>
</dbReference>
<dbReference type="PANTHER" id="PTHR43477">
    <property type="entry name" value="DIHYDROANTICAPSIN 7-DEHYDROGENASE"/>
    <property type="match status" value="1"/>
</dbReference>
<dbReference type="InterPro" id="IPR051122">
    <property type="entry name" value="SDR_DHRS6-like"/>
</dbReference>
<comment type="caution">
    <text evidence="3">The sequence shown here is derived from an EMBL/GenBank/DDBJ whole genome shotgun (WGS) entry which is preliminary data.</text>
</comment>
<name>A0A5C7BTY0_SERMA</name>
<dbReference type="SUPFAM" id="SSF51735">
    <property type="entry name" value="NAD(P)-binding Rossmann-fold domains"/>
    <property type="match status" value="1"/>
</dbReference>
<gene>
    <name evidence="3" type="ORF">FOT62_23130</name>
</gene>
<dbReference type="GO" id="GO:0016491">
    <property type="term" value="F:oxidoreductase activity"/>
    <property type="evidence" value="ECO:0007669"/>
    <property type="project" value="UniProtKB-KW"/>
</dbReference>
<dbReference type="Pfam" id="PF13561">
    <property type="entry name" value="adh_short_C2"/>
    <property type="match status" value="1"/>
</dbReference>
<dbReference type="AlphaFoldDB" id="A0A5C7BTY0"/>
<organism evidence="3 4">
    <name type="scientific">Serratia marcescens</name>
    <dbReference type="NCBI Taxonomy" id="615"/>
    <lineage>
        <taxon>Bacteria</taxon>
        <taxon>Pseudomonadati</taxon>
        <taxon>Pseudomonadota</taxon>
        <taxon>Gammaproteobacteria</taxon>
        <taxon>Enterobacterales</taxon>
        <taxon>Yersiniaceae</taxon>
        <taxon>Serratia</taxon>
    </lineage>
</organism>
<dbReference type="Proteomes" id="UP000321126">
    <property type="component" value="Unassembled WGS sequence"/>
</dbReference>
<accession>A0A5C7BTY0</accession>
<keyword evidence="2" id="KW-0560">Oxidoreductase</keyword>
<dbReference type="PRINTS" id="PR00081">
    <property type="entry name" value="GDHRDH"/>
</dbReference>
<dbReference type="EMBL" id="VOUQ01000020">
    <property type="protein sequence ID" value="TXE26767.1"/>
    <property type="molecule type" value="Genomic_DNA"/>
</dbReference>
<dbReference type="PRINTS" id="PR00080">
    <property type="entry name" value="SDRFAMILY"/>
</dbReference>
<dbReference type="Gene3D" id="3.40.50.720">
    <property type="entry name" value="NAD(P)-binding Rossmann-like Domain"/>
    <property type="match status" value="1"/>
</dbReference>
<dbReference type="CDD" id="cd05233">
    <property type="entry name" value="SDR_c"/>
    <property type="match status" value="1"/>
</dbReference>
<dbReference type="PROSITE" id="PS00061">
    <property type="entry name" value="ADH_SHORT"/>
    <property type="match status" value="1"/>
</dbReference>
<evidence type="ECO:0000313" key="4">
    <source>
        <dbReference type="Proteomes" id="UP000321126"/>
    </source>
</evidence>
<dbReference type="PANTHER" id="PTHR43477:SF1">
    <property type="entry name" value="DIHYDROANTICAPSIN 7-DEHYDROGENASE"/>
    <property type="match status" value="1"/>
</dbReference>
<evidence type="ECO:0000313" key="3">
    <source>
        <dbReference type="EMBL" id="TXE26767.1"/>
    </source>
</evidence>
<comment type="similarity">
    <text evidence="1">Belongs to the short-chain dehydrogenases/reductases (SDR) family.</text>
</comment>
<sequence>MSKVCIVTGGSSGIGEATALLAMNSGYRVYNLDLLPPKSTSSQRDDTFVKCDVTNRSAVEEVVNFISYREGGIDALVISAGVHLSANIEQTSEDDFDRVMGANTKGAYCVLKSVIPLMKEKRKGSIVIVSSDQAFIGKKNSFAYNSSKAAIAAMARTIALDYAPFGIRCNAVCPGTIDTPLYQNAVQRYASKHGLNLDEVHKEEAKEQPLGRVGTPEDVANFIGFLIGDASSFITGALLPIDGGYTTR</sequence>
<dbReference type="InterPro" id="IPR036291">
    <property type="entry name" value="NAD(P)-bd_dom_sf"/>
</dbReference>
<dbReference type="InterPro" id="IPR002347">
    <property type="entry name" value="SDR_fam"/>
</dbReference>
<proteinExistence type="inferred from homology"/>
<reference evidence="3 4" key="1">
    <citation type="submission" date="2019-07" db="EMBL/GenBank/DDBJ databases">
        <title>Serratia strains were isolated from fresh produce.</title>
        <authorList>
            <person name="Cho G.-S."/>
            <person name="Stein M."/>
            <person name="Lee W."/>
            <person name="Suh S.H."/>
            <person name="Franz C.M.A.P."/>
        </authorList>
    </citation>
    <scope>NUCLEOTIDE SEQUENCE [LARGE SCALE GENOMIC DNA]</scope>
    <source>
        <strain evidence="3 4">S16</strain>
    </source>
</reference>
<protein>
    <submittedName>
        <fullName evidence="3">SDR family oxidoreductase</fullName>
    </submittedName>
</protein>
<dbReference type="InterPro" id="IPR020904">
    <property type="entry name" value="Sc_DH/Rdtase_CS"/>
</dbReference>
<evidence type="ECO:0000256" key="1">
    <source>
        <dbReference type="ARBA" id="ARBA00006484"/>
    </source>
</evidence>